<proteinExistence type="inferred from homology"/>
<keyword evidence="3 12" id="KW-0813">Transport</keyword>
<reference evidence="15 16" key="1">
    <citation type="journal article" date="2006" name="J. Bacteriol.">
        <title>The genome sequence of the obligately chemolithoautotrophic, facultatively anaerobic bacterium Thiobacillus denitrificans.</title>
        <authorList>
            <person name="Beller H.R."/>
            <person name="Chain P.S."/>
            <person name="Letain T.E."/>
            <person name="Chakicherla A."/>
            <person name="Larimer F.W."/>
            <person name="Richardson P.M."/>
            <person name="Coleman M.A."/>
            <person name="Wood A.P."/>
            <person name="Kelly D.P."/>
        </authorList>
    </citation>
    <scope>NUCLEOTIDE SEQUENCE [LARGE SCALE GENOMIC DNA]</scope>
    <source>
        <strain evidence="15 16">ATCC 25259</strain>
    </source>
</reference>
<feature type="binding site" evidence="13">
    <location>
        <position position="438"/>
    </location>
    <ligand>
        <name>K(+)</name>
        <dbReference type="ChEBI" id="CHEBI:29103"/>
    </ligand>
</feature>
<keyword evidence="13" id="KW-0479">Metal-binding</keyword>
<evidence type="ECO:0000256" key="9">
    <source>
        <dbReference type="ARBA" id="ARBA00022989"/>
    </source>
</evidence>
<dbReference type="Pfam" id="PF02386">
    <property type="entry name" value="TrkH"/>
    <property type="match status" value="2"/>
</dbReference>
<dbReference type="RefSeq" id="WP_011310534.1">
    <property type="nucleotide sequence ID" value="NC_007404.1"/>
</dbReference>
<dbReference type="GO" id="GO:0005886">
    <property type="term" value="C:plasma membrane"/>
    <property type="evidence" value="ECO:0007669"/>
    <property type="project" value="UniProtKB-SubCell"/>
</dbReference>
<evidence type="ECO:0000256" key="3">
    <source>
        <dbReference type="ARBA" id="ARBA00022448"/>
    </source>
</evidence>
<feature type="transmembrane region" description="Helical" evidence="14">
    <location>
        <begin position="461"/>
        <end position="481"/>
    </location>
</feature>
<keyword evidence="11 12" id="KW-0472">Membrane</keyword>
<keyword evidence="6 12" id="KW-0633">Potassium transport</keyword>
<keyword evidence="10 12" id="KW-0406">Ion transport</keyword>
<feature type="transmembrane region" description="Helical" evidence="14">
    <location>
        <begin position="73"/>
        <end position="96"/>
    </location>
</feature>
<gene>
    <name evidence="15" type="ordered locus">Tbd_0021</name>
</gene>
<feature type="binding site" evidence="13">
    <location>
        <position position="115"/>
    </location>
    <ligand>
        <name>K(+)</name>
        <dbReference type="ChEBI" id="CHEBI:29103"/>
    </ligand>
</feature>
<keyword evidence="9 14" id="KW-1133">Transmembrane helix</keyword>
<evidence type="ECO:0000256" key="1">
    <source>
        <dbReference type="ARBA" id="ARBA00004429"/>
    </source>
</evidence>
<evidence type="ECO:0000256" key="14">
    <source>
        <dbReference type="SAM" id="Phobius"/>
    </source>
</evidence>
<keyword evidence="7 14" id="KW-0812">Transmembrane</keyword>
<dbReference type="InterPro" id="IPR004772">
    <property type="entry name" value="TrkH"/>
</dbReference>
<keyword evidence="4 12" id="KW-1003">Cell membrane</keyword>
<feature type="transmembrane region" description="Helical" evidence="14">
    <location>
        <begin position="12"/>
        <end position="36"/>
    </location>
</feature>
<dbReference type="InterPro" id="IPR003445">
    <property type="entry name" value="Cat_transpt"/>
</dbReference>
<feature type="binding site" evidence="13">
    <location>
        <position position="114"/>
    </location>
    <ligand>
        <name>K(+)</name>
        <dbReference type="ChEBI" id="CHEBI:29103"/>
    </ligand>
</feature>
<dbReference type="AlphaFoldDB" id="Q3SMR7"/>
<evidence type="ECO:0000313" key="15">
    <source>
        <dbReference type="EMBL" id="AAZ95974.1"/>
    </source>
</evidence>
<evidence type="ECO:0000256" key="6">
    <source>
        <dbReference type="ARBA" id="ARBA00022538"/>
    </source>
</evidence>
<dbReference type="PANTHER" id="PTHR32024:SF2">
    <property type="entry name" value="TRK SYSTEM POTASSIUM UPTAKE PROTEIN TRKG-RELATED"/>
    <property type="match status" value="1"/>
</dbReference>
<comment type="function">
    <text evidence="12">Low-affinity potassium transport system. Interacts with Trk system potassium uptake protein TrkA.</text>
</comment>
<dbReference type="GO" id="GO:0015379">
    <property type="term" value="F:potassium:chloride symporter activity"/>
    <property type="evidence" value="ECO:0007669"/>
    <property type="project" value="InterPro"/>
</dbReference>
<evidence type="ECO:0000256" key="4">
    <source>
        <dbReference type="ARBA" id="ARBA00022475"/>
    </source>
</evidence>
<dbReference type="OrthoDB" id="9810952at2"/>
<evidence type="ECO:0000256" key="5">
    <source>
        <dbReference type="ARBA" id="ARBA00022519"/>
    </source>
</evidence>
<dbReference type="GO" id="GO:0046872">
    <property type="term" value="F:metal ion binding"/>
    <property type="evidence" value="ECO:0007669"/>
    <property type="project" value="UniProtKB-KW"/>
</dbReference>
<dbReference type="eggNOG" id="COG0168">
    <property type="taxonomic scope" value="Bacteria"/>
</dbReference>
<protein>
    <recommendedName>
        <fullName evidence="12">Trk system potassium uptake protein</fullName>
    </recommendedName>
</protein>
<feature type="binding site" evidence="13">
    <location>
        <position position="223"/>
    </location>
    <ligand>
        <name>K(+)</name>
        <dbReference type="ChEBI" id="CHEBI:29103"/>
    </ligand>
</feature>
<dbReference type="KEGG" id="tbd:Tbd_0021"/>
<comment type="similarity">
    <text evidence="2 12">Belongs to the TrkH potassium transport family.</text>
</comment>
<evidence type="ECO:0000256" key="11">
    <source>
        <dbReference type="ARBA" id="ARBA00023136"/>
    </source>
</evidence>
<keyword evidence="8 12" id="KW-0630">Potassium</keyword>
<evidence type="ECO:0000256" key="7">
    <source>
        <dbReference type="ARBA" id="ARBA00022692"/>
    </source>
</evidence>
<feature type="binding site" evidence="13">
    <location>
        <position position="224"/>
    </location>
    <ligand>
        <name>K(+)</name>
        <dbReference type="ChEBI" id="CHEBI:29103"/>
    </ligand>
</feature>
<dbReference type="STRING" id="292415.Tbd_0021"/>
<evidence type="ECO:0000256" key="8">
    <source>
        <dbReference type="ARBA" id="ARBA00022958"/>
    </source>
</evidence>
<keyword evidence="5 12" id="KW-0997">Cell inner membrane</keyword>
<evidence type="ECO:0000313" key="16">
    <source>
        <dbReference type="Proteomes" id="UP000008291"/>
    </source>
</evidence>
<dbReference type="HOGENOM" id="CLU_030708_0_2_4"/>
<feature type="transmembrane region" description="Helical" evidence="14">
    <location>
        <begin position="187"/>
        <end position="211"/>
    </location>
</feature>
<accession>Q3SMR7</accession>
<keyword evidence="16" id="KW-1185">Reference proteome</keyword>
<evidence type="ECO:0000256" key="10">
    <source>
        <dbReference type="ARBA" id="ARBA00023065"/>
    </source>
</evidence>
<dbReference type="Proteomes" id="UP000008291">
    <property type="component" value="Chromosome"/>
</dbReference>
<evidence type="ECO:0000256" key="12">
    <source>
        <dbReference type="PIRNR" id="PIRNR006247"/>
    </source>
</evidence>
<evidence type="ECO:0000256" key="13">
    <source>
        <dbReference type="PIRSR" id="PIRSR006247-1"/>
    </source>
</evidence>
<sequence>MLLFSRLVPVLHVLGLVVLIFSFTMLVPLVTAVFGADAAQHAFDEAFLITLGFGVALWAAGRRWKRELKPRDGFLLVILVWTGLPAFATLPLLIYAPQMSFTDAYFEMISALTTTGATVMSGLDTLPPSLNLWRHLLQWLGGMGIIVLAVAILPLLGVGGRQLMKAELPGPIKDSKLTPRIADTAKLLWAVYAVLTGLCASALKLAGMSWFDAVCHAFAALSLGGFSTHDASVGHFDSPLIEGVLIVFMLAAAVNFVTHFLAFRHRSLVPYRRDPEAFGVLGLVIGSILVVAGYIWHAGAYPDYLTALRHVAFNLVSLATDCGFASTDYGVWPMFAPMWMLFLSCVTASSGSTGGGLKMLRAVLMFRQGMRELERQLHPAARLPIKIGGHPVSNQIVFAVQAFVMMYVATVIAMTLVLLASGLDFVSAFSGVVACLNNAGPGLAELGPAGNYAGLDDYQTWALALTMLLGRLELFTVFVLLTRRFWRT</sequence>
<feature type="transmembrane region" description="Helical" evidence="14">
    <location>
        <begin position="396"/>
        <end position="420"/>
    </location>
</feature>
<feature type="transmembrane region" description="Helical" evidence="14">
    <location>
        <begin position="275"/>
        <end position="296"/>
    </location>
</feature>
<evidence type="ECO:0000256" key="2">
    <source>
        <dbReference type="ARBA" id="ARBA00009137"/>
    </source>
</evidence>
<dbReference type="PIRSF" id="PIRSF006247">
    <property type="entry name" value="TrkH"/>
    <property type="match status" value="1"/>
</dbReference>
<feature type="transmembrane region" description="Helical" evidence="14">
    <location>
        <begin position="136"/>
        <end position="156"/>
    </location>
</feature>
<name>Q3SMR7_THIDA</name>
<dbReference type="EMBL" id="CP000116">
    <property type="protein sequence ID" value="AAZ95974.1"/>
    <property type="molecule type" value="Genomic_DNA"/>
</dbReference>
<comment type="subcellular location">
    <subcellularLocation>
        <location evidence="1 12">Cell inner membrane</location>
        <topology evidence="1 12">Multi-pass membrane protein</topology>
    </subcellularLocation>
</comment>
<dbReference type="PANTHER" id="PTHR32024">
    <property type="entry name" value="TRK SYSTEM POTASSIUM UPTAKE PROTEIN TRKG-RELATED"/>
    <property type="match status" value="1"/>
</dbReference>
<feature type="transmembrane region" description="Helical" evidence="14">
    <location>
        <begin position="42"/>
        <end position="61"/>
    </location>
</feature>
<organism evidence="15 16">
    <name type="scientific">Thiobacillus denitrificans (strain ATCC 25259 / T1)</name>
    <dbReference type="NCBI Taxonomy" id="292415"/>
    <lineage>
        <taxon>Bacteria</taxon>
        <taxon>Pseudomonadati</taxon>
        <taxon>Pseudomonadota</taxon>
        <taxon>Betaproteobacteria</taxon>
        <taxon>Nitrosomonadales</taxon>
        <taxon>Thiobacillaceae</taxon>
        <taxon>Thiobacillus</taxon>
    </lineage>
</organism>
<feature type="transmembrane region" description="Helical" evidence="14">
    <location>
        <begin position="243"/>
        <end position="263"/>
    </location>
</feature>
<feature type="transmembrane region" description="Helical" evidence="14">
    <location>
        <begin position="338"/>
        <end position="360"/>
    </location>
</feature>